<protein>
    <submittedName>
        <fullName evidence="2">Uncharacterized protein</fullName>
    </submittedName>
</protein>
<evidence type="ECO:0000256" key="1">
    <source>
        <dbReference type="SAM" id="Phobius"/>
    </source>
</evidence>
<dbReference type="Proteomes" id="UP000231569">
    <property type="component" value="Unassembled WGS sequence"/>
</dbReference>
<proteinExistence type="predicted"/>
<feature type="transmembrane region" description="Helical" evidence="1">
    <location>
        <begin position="34"/>
        <end position="55"/>
    </location>
</feature>
<dbReference type="AlphaFoldDB" id="A0A2M8KV00"/>
<reference evidence="3" key="1">
    <citation type="submission" date="2017-09" db="EMBL/GenBank/DDBJ databases">
        <title>Depth-based differentiation of microbial function through sediment-hosted aquifers and enrichment of novel symbionts in the deep terrestrial subsurface.</title>
        <authorList>
            <person name="Probst A.J."/>
            <person name="Ladd B."/>
            <person name="Jarett J.K."/>
            <person name="Geller-Mcgrath D.E."/>
            <person name="Sieber C.M.K."/>
            <person name="Emerson J.B."/>
            <person name="Anantharaman K."/>
            <person name="Thomas B.C."/>
            <person name="Malmstrom R."/>
            <person name="Stieglmeier M."/>
            <person name="Klingl A."/>
            <person name="Woyke T."/>
            <person name="Ryan C.M."/>
            <person name="Banfield J.F."/>
        </authorList>
    </citation>
    <scope>NUCLEOTIDE SEQUENCE [LARGE SCALE GENOMIC DNA]</scope>
</reference>
<evidence type="ECO:0000313" key="3">
    <source>
        <dbReference type="Proteomes" id="UP000231569"/>
    </source>
</evidence>
<comment type="caution">
    <text evidence="2">The sequence shown here is derived from an EMBL/GenBank/DDBJ whole genome shotgun (WGS) entry which is preliminary data.</text>
</comment>
<organism evidence="2 3">
    <name type="scientific">Candidatus Roizmanbacteria bacterium CG10_big_fil_rev_8_21_14_0_10_45_7</name>
    <dbReference type="NCBI Taxonomy" id="1974854"/>
    <lineage>
        <taxon>Bacteria</taxon>
        <taxon>Candidatus Roizmaniibacteriota</taxon>
    </lineage>
</organism>
<sequence length="347" mass="38788">MTLFTAFVAYETIINKRGPFAAISHSARLVGSNFSLVLGRVLLLFVVSLVIPIFLQNVGNIESVKVLVGVLSVLVNIFLGWFGVMYWVVLYKHVAANTPADAQSHTLWMYIVSAIGWAILGILLYFFVGFLGPVIKKEIFAEFAHTKTTNSQSVKFDNYAPSNCGLSVPIPDTVDSKSKISRQWIYEERFTPPDAFRSLAPQDITSQGVLIALLAFKSNGERIKQDQQTFKTAYPGINIYCTNNPNGITLSEFVAMAKSSTSYTFTIDKSKNRSFGKIKTVPIWLEGIDSNGDYFKEPLYLGVSKSRLFYIKLWGVSSKDVSFKKLDQDIDGVLANLFYRETNNSLR</sequence>
<keyword evidence="1" id="KW-0812">Transmembrane</keyword>
<feature type="transmembrane region" description="Helical" evidence="1">
    <location>
        <begin position="107"/>
        <end position="128"/>
    </location>
</feature>
<gene>
    <name evidence="2" type="ORF">COU89_01945</name>
</gene>
<feature type="transmembrane region" description="Helical" evidence="1">
    <location>
        <begin position="67"/>
        <end position="87"/>
    </location>
</feature>
<keyword evidence="1" id="KW-0472">Membrane</keyword>
<keyword evidence="1" id="KW-1133">Transmembrane helix</keyword>
<dbReference type="EMBL" id="PFEE01000042">
    <property type="protein sequence ID" value="PJE63693.1"/>
    <property type="molecule type" value="Genomic_DNA"/>
</dbReference>
<accession>A0A2M8KV00</accession>
<name>A0A2M8KV00_9BACT</name>
<evidence type="ECO:0000313" key="2">
    <source>
        <dbReference type="EMBL" id="PJE63693.1"/>
    </source>
</evidence>